<dbReference type="InterPro" id="IPR006549">
    <property type="entry name" value="HAD-SF_hydro_IIIA"/>
</dbReference>
<dbReference type="SFLD" id="SFLDG01138">
    <property type="entry name" value="C1.6.2:_Deoxy-d-mannose-octulo"/>
    <property type="match status" value="1"/>
</dbReference>
<reference evidence="7" key="1">
    <citation type="journal article" date="2015" name="Nature">
        <title>Complex archaea that bridge the gap between prokaryotes and eukaryotes.</title>
        <authorList>
            <person name="Spang A."/>
            <person name="Saw J.H."/>
            <person name="Jorgensen S.L."/>
            <person name="Zaremba-Niedzwiedzka K."/>
            <person name="Martijn J."/>
            <person name="Lind A.E."/>
            <person name="van Eijk R."/>
            <person name="Schleper C."/>
            <person name="Guy L."/>
            <person name="Ettema T.J."/>
        </authorList>
    </citation>
    <scope>NUCLEOTIDE SEQUENCE</scope>
</reference>
<comment type="subunit">
    <text evidence="3">Homotetramer.</text>
</comment>
<dbReference type="NCBIfam" id="TIGR01662">
    <property type="entry name" value="HAD-SF-IIIA"/>
    <property type="match status" value="1"/>
</dbReference>
<dbReference type="PANTHER" id="PTHR21485:SF3">
    <property type="entry name" value="N-ACYLNEURAMINATE CYTIDYLYLTRANSFERASE"/>
    <property type="match status" value="1"/>
</dbReference>
<accession>A0A0F9VZ79</accession>
<sequence length="179" mass="19288">MKYYDTADEVLQRAATISLLLLDVDGVLTNGQLYYGEHGEVMKAFNTLDGQGIKLLQQNGIRVGIISGRKSAALSLRAAALGITLIAQGREDKAVALDELLQDHPCPLDRIAYIGDDLPDLLVMRHIGLPIAVPNAHDSVHHCAALCTTRAGGDGAVRDVADFLLRAQGKYEDALRAFL</sequence>
<dbReference type="GO" id="GO:0016788">
    <property type="term" value="F:hydrolase activity, acting on ester bonds"/>
    <property type="evidence" value="ECO:0007669"/>
    <property type="project" value="InterPro"/>
</dbReference>
<comment type="caution">
    <text evidence="7">The sequence shown here is derived from an EMBL/GenBank/DDBJ whole genome shotgun (WGS) entry which is preliminary data.</text>
</comment>
<organism evidence="7">
    <name type="scientific">marine sediment metagenome</name>
    <dbReference type="NCBI Taxonomy" id="412755"/>
    <lineage>
        <taxon>unclassified sequences</taxon>
        <taxon>metagenomes</taxon>
        <taxon>ecological metagenomes</taxon>
    </lineage>
</organism>
<dbReference type="Gene3D" id="3.40.50.1000">
    <property type="entry name" value="HAD superfamily/HAD-like"/>
    <property type="match status" value="1"/>
</dbReference>
<dbReference type="SUPFAM" id="SSF56784">
    <property type="entry name" value="HAD-like"/>
    <property type="match status" value="1"/>
</dbReference>
<dbReference type="EMBL" id="LAZR01000019">
    <property type="protein sequence ID" value="KKO05358.1"/>
    <property type="molecule type" value="Genomic_DNA"/>
</dbReference>
<evidence type="ECO:0000256" key="2">
    <source>
        <dbReference type="ARBA" id="ARBA00005893"/>
    </source>
</evidence>
<dbReference type="PANTHER" id="PTHR21485">
    <property type="entry name" value="HAD SUPERFAMILY MEMBERS CMAS AND KDSC"/>
    <property type="match status" value="1"/>
</dbReference>
<dbReference type="GO" id="GO:0008781">
    <property type="term" value="F:N-acylneuraminate cytidylyltransferase activity"/>
    <property type="evidence" value="ECO:0007669"/>
    <property type="project" value="TreeGrafter"/>
</dbReference>
<protein>
    <recommendedName>
        <fullName evidence="8">3-deoxy-D-manno-octulosonate 8-phosphate phosphatase KdsC</fullName>
    </recommendedName>
</protein>
<dbReference type="PIRSF" id="PIRSF006118">
    <property type="entry name" value="KDO8-P_Ptase"/>
    <property type="match status" value="1"/>
</dbReference>
<evidence type="ECO:0000256" key="1">
    <source>
        <dbReference type="ARBA" id="ARBA00001946"/>
    </source>
</evidence>
<dbReference type="InterPro" id="IPR036412">
    <property type="entry name" value="HAD-like_sf"/>
</dbReference>
<keyword evidence="4" id="KW-0479">Metal-binding</keyword>
<dbReference type="InterPro" id="IPR023214">
    <property type="entry name" value="HAD_sf"/>
</dbReference>
<dbReference type="GO" id="GO:0046872">
    <property type="term" value="F:metal ion binding"/>
    <property type="evidence" value="ECO:0007669"/>
    <property type="project" value="UniProtKB-KW"/>
</dbReference>
<dbReference type="InterPro" id="IPR010023">
    <property type="entry name" value="KdsC_fam"/>
</dbReference>
<dbReference type="NCBIfam" id="TIGR01670">
    <property type="entry name" value="KdsC-phosphatas"/>
    <property type="match status" value="1"/>
</dbReference>
<keyword evidence="6" id="KW-0460">Magnesium</keyword>
<evidence type="ECO:0008006" key="8">
    <source>
        <dbReference type="Google" id="ProtNLM"/>
    </source>
</evidence>
<evidence type="ECO:0000256" key="4">
    <source>
        <dbReference type="ARBA" id="ARBA00022723"/>
    </source>
</evidence>
<dbReference type="FunFam" id="3.40.50.1000:FF:000029">
    <property type="entry name" value="3-deoxy-D-manno-octulosonate 8-phosphate phosphatase KdsC"/>
    <property type="match status" value="1"/>
</dbReference>
<evidence type="ECO:0000256" key="5">
    <source>
        <dbReference type="ARBA" id="ARBA00022801"/>
    </source>
</evidence>
<gene>
    <name evidence="7" type="ORF">LCGC14_0076290</name>
</gene>
<keyword evidence="5" id="KW-0378">Hydrolase</keyword>
<dbReference type="AlphaFoldDB" id="A0A0F9VZ79"/>
<evidence type="ECO:0000313" key="7">
    <source>
        <dbReference type="EMBL" id="KKO05358.1"/>
    </source>
</evidence>
<evidence type="ECO:0000256" key="3">
    <source>
        <dbReference type="ARBA" id="ARBA00011881"/>
    </source>
</evidence>
<name>A0A0F9VZ79_9ZZZZ</name>
<proteinExistence type="inferred from homology"/>
<dbReference type="SFLD" id="SFLDG01136">
    <property type="entry name" value="C1.6:_Phosphoserine_Phosphatas"/>
    <property type="match status" value="1"/>
</dbReference>
<comment type="cofactor">
    <cofactor evidence="1">
        <name>Mg(2+)</name>
        <dbReference type="ChEBI" id="CHEBI:18420"/>
    </cofactor>
</comment>
<evidence type="ECO:0000256" key="6">
    <source>
        <dbReference type="ARBA" id="ARBA00022842"/>
    </source>
</evidence>
<dbReference type="InterPro" id="IPR050793">
    <property type="entry name" value="CMP-NeuNAc_synthase"/>
</dbReference>
<dbReference type="SFLD" id="SFLDS00003">
    <property type="entry name" value="Haloacid_Dehalogenase"/>
    <property type="match status" value="1"/>
</dbReference>
<dbReference type="Pfam" id="PF08282">
    <property type="entry name" value="Hydrolase_3"/>
    <property type="match status" value="1"/>
</dbReference>
<comment type="similarity">
    <text evidence="2">Belongs to the KdsC family.</text>
</comment>